<dbReference type="GO" id="GO:0008017">
    <property type="term" value="F:microtubule binding"/>
    <property type="evidence" value="ECO:0007669"/>
    <property type="project" value="TreeGrafter"/>
</dbReference>
<evidence type="ECO:0000313" key="5">
    <source>
        <dbReference type="EMBL" id="KAF9812719.1"/>
    </source>
</evidence>
<dbReference type="InterPro" id="IPR027417">
    <property type="entry name" value="P-loop_NTPase"/>
</dbReference>
<dbReference type="InterPro" id="IPR045063">
    <property type="entry name" value="Dynamin_N"/>
</dbReference>
<dbReference type="GO" id="GO:0000266">
    <property type="term" value="P:mitochondrial fission"/>
    <property type="evidence" value="ECO:0007669"/>
    <property type="project" value="TreeGrafter"/>
</dbReference>
<dbReference type="PANTHER" id="PTHR11566">
    <property type="entry name" value="DYNAMIN"/>
    <property type="match status" value="1"/>
</dbReference>
<evidence type="ECO:0000259" key="3">
    <source>
        <dbReference type="PROSITE" id="PS51388"/>
    </source>
</evidence>
<dbReference type="GO" id="GO:0003924">
    <property type="term" value="F:GTPase activity"/>
    <property type="evidence" value="ECO:0007669"/>
    <property type="project" value="InterPro"/>
</dbReference>
<dbReference type="GO" id="GO:0016020">
    <property type="term" value="C:membrane"/>
    <property type="evidence" value="ECO:0007669"/>
    <property type="project" value="TreeGrafter"/>
</dbReference>
<sequence length="707" mass="79742">MNGTNNNIADSDYARKRREIFSLVKELRALGAENEIQIPRIAVIGGQSAGKSSLVEAVTGISVPRDSGTCTRCPMECTIVTPSEQSSWSCSVSLRRSGQPNEAFSPRLTSKSDVDIWLRRAQTAILSPHASPRTFQDMSYKQLKDLTSDSRTLKFSRDVVAVDIEDPEGTDLSFIDLPGLVQNEDDDMIALVRGLVEHYINDPATIIIVTIPANDMENQQAMRLAKAADPEGLRTIGVVTKPDSLTSGASGAREKWLNILQKKSHKLKLGYYVVRLPDDDERAVNPSRRDLEQLATKFFQGNVPWSSLLNSGRLGIPNFIDNISRVLMRIIKEALPKLKEDVHAKLQEVIQRINALPEEVTVDATTEILNRISKFCTDLQGEVYGLNDDKQFVHDSREIYHAFKVAIQCTAPNFRPLENPLEYAAVLPPRVEVEEAIADFRDDDVQLGAPIGLLEVRQVIKDSTGWELPHNIPYEAKKRLIKRFIDQWPTPAQECYDAIISILSNTLDEKTEKHFGQFPALEKRLSVDIRSELVDYAEHGQQCLVDALECEKAPYFMQNNHYFEASYRLWLSHYRDLHLHPYRYIPRSPVSSPGNIPVSASVAPTPPIPQIDAEIMVMADVRAYFKVAYKRVIDNIPNTIQRHLNQKMADNLQNRLVAKLGLGGSDSSQRLADLLAEDPTTKNLRVQLQTKKKRLEEIRVRLNNFTF</sequence>
<dbReference type="Proteomes" id="UP000639403">
    <property type="component" value="Unassembled WGS sequence"/>
</dbReference>
<dbReference type="InterPro" id="IPR000375">
    <property type="entry name" value="Dynamin_stalk"/>
</dbReference>
<dbReference type="PROSITE" id="PS51718">
    <property type="entry name" value="G_DYNAMIN_2"/>
    <property type="match status" value="1"/>
</dbReference>
<dbReference type="GO" id="GO:0016559">
    <property type="term" value="P:peroxisome fission"/>
    <property type="evidence" value="ECO:0007669"/>
    <property type="project" value="TreeGrafter"/>
</dbReference>
<dbReference type="GO" id="GO:0005739">
    <property type="term" value="C:mitochondrion"/>
    <property type="evidence" value="ECO:0007669"/>
    <property type="project" value="TreeGrafter"/>
</dbReference>
<evidence type="ECO:0000313" key="6">
    <source>
        <dbReference type="Proteomes" id="UP000639403"/>
    </source>
</evidence>
<dbReference type="Gene3D" id="3.40.50.300">
    <property type="entry name" value="P-loop containing nucleotide triphosphate hydrolases"/>
    <property type="match status" value="1"/>
</dbReference>
<keyword evidence="2" id="KW-0342">GTP-binding</keyword>
<dbReference type="PROSITE" id="PS51388">
    <property type="entry name" value="GED"/>
    <property type="match status" value="1"/>
</dbReference>
<feature type="domain" description="Dynamin-type G" evidence="4">
    <location>
        <begin position="35"/>
        <end position="336"/>
    </location>
</feature>
<keyword evidence="1" id="KW-0547">Nucleotide-binding</keyword>
<dbReference type="Gene3D" id="1.20.120.1240">
    <property type="entry name" value="Dynamin, middle domain"/>
    <property type="match status" value="1"/>
</dbReference>
<dbReference type="InterPro" id="IPR030381">
    <property type="entry name" value="G_DYNAMIN_dom"/>
</dbReference>
<dbReference type="SMART" id="SM00053">
    <property type="entry name" value="DYNc"/>
    <property type="match status" value="1"/>
</dbReference>
<accession>A0A8H7P1A2</accession>
<organism evidence="5 6">
    <name type="scientific">Rhodonia placenta</name>
    <dbReference type="NCBI Taxonomy" id="104341"/>
    <lineage>
        <taxon>Eukaryota</taxon>
        <taxon>Fungi</taxon>
        <taxon>Dikarya</taxon>
        <taxon>Basidiomycota</taxon>
        <taxon>Agaricomycotina</taxon>
        <taxon>Agaricomycetes</taxon>
        <taxon>Polyporales</taxon>
        <taxon>Adustoporiaceae</taxon>
        <taxon>Rhodonia</taxon>
    </lineage>
</organism>
<reference evidence="5" key="1">
    <citation type="submission" date="2020-11" db="EMBL/GenBank/DDBJ databases">
        <authorList>
            <person name="Koelle M."/>
            <person name="Horta M.A.C."/>
            <person name="Nowrousian M."/>
            <person name="Ohm R.A."/>
            <person name="Benz P."/>
            <person name="Pilgard A."/>
        </authorList>
    </citation>
    <scope>NUCLEOTIDE SEQUENCE</scope>
    <source>
        <strain evidence="5">FPRL280</strain>
    </source>
</reference>
<protein>
    <recommendedName>
        <fullName evidence="7">P-loop containing nucleoside triphosphate hydrolase protein</fullName>
    </recommendedName>
</protein>
<dbReference type="Pfam" id="PF00350">
    <property type="entry name" value="Dynamin_N"/>
    <property type="match status" value="1"/>
</dbReference>
<dbReference type="PRINTS" id="PR00195">
    <property type="entry name" value="DYNAMIN"/>
</dbReference>
<dbReference type="InterPro" id="IPR022812">
    <property type="entry name" value="Dynamin"/>
</dbReference>
<dbReference type="InterPro" id="IPR020850">
    <property type="entry name" value="GED_dom"/>
</dbReference>
<comment type="caution">
    <text evidence="5">The sequence shown here is derived from an EMBL/GenBank/DDBJ whole genome shotgun (WGS) entry which is preliminary data.</text>
</comment>
<dbReference type="InterPro" id="IPR001401">
    <property type="entry name" value="Dynamin_GTPase"/>
</dbReference>
<dbReference type="GO" id="GO:0005525">
    <property type="term" value="F:GTP binding"/>
    <property type="evidence" value="ECO:0007669"/>
    <property type="project" value="InterPro"/>
</dbReference>
<dbReference type="SUPFAM" id="SSF52540">
    <property type="entry name" value="P-loop containing nucleoside triphosphate hydrolases"/>
    <property type="match status" value="1"/>
</dbReference>
<feature type="domain" description="GED" evidence="3">
    <location>
        <begin position="614"/>
        <end position="707"/>
    </location>
</feature>
<dbReference type="SMART" id="SM00302">
    <property type="entry name" value="GED"/>
    <property type="match status" value="1"/>
</dbReference>
<reference evidence="5" key="2">
    <citation type="journal article" name="Front. Microbiol.">
        <title>Degradative Capacity of Two Strains of Rhodonia placenta: From Phenotype to Genotype.</title>
        <authorList>
            <person name="Kolle M."/>
            <person name="Horta M.A.C."/>
            <person name="Nowrousian M."/>
            <person name="Ohm R.A."/>
            <person name="Benz J.P."/>
            <person name="Pilgard A."/>
        </authorList>
    </citation>
    <scope>NUCLEOTIDE SEQUENCE</scope>
    <source>
        <strain evidence="5">FPRL280</strain>
    </source>
</reference>
<dbReference type="GO" id="GO:0006897">
    <property type="term" value="P:endocytosis"/>
    <property type="evidence" value="ECO:0007669"/>
    <property type="project" value="TreeGrafter"/>
</dbReference>
<name>A0A8H7P1A2_9APHY</name>
<dbReference type="Pfam" id="PF02212">
    <property type="entry name" value="GED"/>
    <property type="match status" value="1"/>
</dbReference>
<evidence type="ECO:0000259" key="4">
    <source>
        <dbReference type="PROSITE" id="PS51718"/>
    </source>
</evidence>
<gene>
    <name evidence="5" type="ORF">IEO21_06027</name>
</gene>
<evidence type="ECO:0008006" key="7">
    <source>
        <dbReference type="Google" id="ProtNLM"/>
    </source>
</evidence>
<proteinExistence type="predicted"/>
<dbReference type="GO" id="GO:0048312">
    <property type="term" value="P:intracellular distribution of mitochondria"/>
    <property type="evidence" value="ECO:0007669"/>
    <property type="project" value="TreeGrafter"/>
</dbReference>
<dbReference type="Pfam" id="PF01031">
    <property type="entry name" value="Dynamin_M"/>
    <property type="match status" value="2"/>
</dbReference>
<dbReference type="PANTHER" id="PTHR11566:SF21">
    <property type="entry name" value="DYNAMIN RELATED PROTEIN 1, ISOFORM A"/>
    <property type="match status" value="1"/>
</dbReference>
<dbReference type="InterPro" id="IPR003130">
    <property type="entry name" value="GED"/>
</dbReference>
<dbReference type="EMBL" id="JADOXO010000124">
    <property type="protein sequence ID" value="KAF9812719.1"/>
    <property type="molecule type" value="Genomic_DNA"/>
</dbReference>
<evidence type="ECO:0000256" key="2">
    <source>
        <dbReference type="ARBA" id="ARBA00023134"/>
    </source>
</evidence>
<dbReference type="GO" id="GO:0005874">
    <property type="term" value="C:microtubule"/>
    <property type="evidence" value="ECO:0007669"/>
    <property type="project" value="TreeGrafter"/>
</dbReference>
<dbReference type="AlphaFoldDB" id="A0A8H7P1A2"/>
<evidence type="ECO:0000256" key="1">
    <source>
        <dbReference type="ARBA" id="ARBA00022741"/>
    </source>
</evidence>
<dbReference type="CDD" id="cd08771">
    <property type="entry name" value="DLP_1"/>
    <property type="match status" value="1"/>
</dbReference>